<evidence type="ECO:0000256" key="6">
    <source>
        <dbReference type="ARBA" id="ARBA00023136"/>
    </source>
</evidence>
<keyword evidence="5 11" id="KW-0297">G-protein coupled receptor</keyword>
<evidence type="ECO:0000256" key="8">
    <source>
        <dbReference type="ARBA" id="ARBA00023170"/>
    </source>
</evidence>
<dbReference type="PROSITE" id="PS00237">
    <property type="entry name" value="G_PROTEIN_RECEP_F1_1"/>
    <property type="match status" value="1"/>
</dbReference>
<name>A0AAJ7U421_PETMA</name>
<dbReference type="PANTHER" id="PTHR45695">
    <property type="entry name" value="LEUCOKININ RECEPTOR-RELATED"/>
    <property type="match status" value="1"/>
</dbReference>
<dbReference type="AlphaFoldDB" id="A0AAJ7U421"/>
<evidence type="ECO:0000256" key="7">
    <source>
        <dbReference type="ARBA" id="ARBA00023157"/>
    </source>
</evidence>
<evidence type="ECO:0000259" key="13">
    <source>
        <dbReference type="PROSITE" id="PS50262"/>
    </source>
</evidence>
<dbReference type="SUPFAM" id="SSF81321">
    <property type="entry name" value="Family A G protein-coupled receptor-like"/>
    <property type="match status" value="1"/>
</dbReference>
<keyword evidence="3 11" id="KW-0812">Transmembrane</keyword>
<organism evidence="14 15">
    <name type="scientific">Petromyzon marinus</name>
    <name type="common">Sea lamprey</name>
    <dbReference type="NCBI Taxonomy" id="7757"/>
    <lineage>
        <taxon>Eukaryota</taxon>
        <taxon>Metazoa</taxon>
        <taxon>Chordata</taxon>
        <taxon>Craniata</taxon>
        <taxon>Vertebrata</taxon>
        <taxon>Cyclostomata</taxon>
        <taxon>Hyperoartia</taxon>
        <taxon>Petromyzontiformes</taxon>
        <taxon>Petromyzontidae</taxon>
        <taxon>Petromyzon</taxon>
    </lineage>
</organism>
<keyword evidence="2" id="KW-1003">Cell membrane</keyword>
<evidence type="ECO:0000256" key="2">
    <source>
        <dbReference type="ARBA" id="ARBA00022475"/>
    </source>
</evidence>
<dbReference type="PANTHER" id="PTHR45695:SF26">
    <property type="entry name" value="NEUROPEPTIDE CCHAMIDE-1 RECEPTOR"/>
    <property type="match status" value="1"/>
</dbReference>
<sequence length="482" mass="51115">MSAPRNATQSPALLWSGASGVQHGWMEEDDDAVWDERLPAEDAEGDSAMPGPALRASIAALYAAIMAVGVVGNVALMSAVCRARSLRSGPNVQLCSLALGDAVLLLACVPVDAAKYFAPQWLFGEFGCKLIPYIQLTSVGVSVFTLTALSADRYRAIVKPMKLQRAAPRHALRRALARAALIWALALALALPDAVLSHVHAFYAPHGRTLLVCVPFPLDGDAQPLRIHASLLFLAYYALPLCAICGYYYHIARALLASARELPGERGGGGGEHAWRQVPALSARAPQGCTATVRQGVVAVVVMAKWVFVSVSPQVQARRKLARTVLVLAALFAACWLPAHLLYLYRAFAPGQAAASRAHLLLTVAARALSFCGSCVNPMALYLLSDGFRAHLRADLSPCRRLFRGVGGGGSGGGDAGAAMRRRRRRRSTRLASVLTRATSVRSTSSLAGGSERRGVAFQLSVPDIALLEPHGPQPAALQANA</sequence>
<dbReference type="Proteomes" id="UP001318040">
    <property type="component" value="Chromosome 51"/>
</dbReference>
<dbReference type="GO" id="GO:0005886">
    <property type="term" value="C:plasma membrane"/>
    <property type="evidence" value="ECO:0007669"/>
    <property type="project" value="UniProtKB-SubCell"/>
</dbReference>
<feature type="domain" description="G-protein coupled receptors family 1 profile" evidence="13">
    <location>
        <begin position="72"/>
        <end position="381"/>
    </location>
</feature>
<evidence type="ECO:0000256" key="9">
    <source>
        <dbReference type="ARBA" id="ARBA00023180"/>
    </source>
</evidence>
<evidence type="ECO:0000256" key="11">
    <source>
        <dbReference type="RuleBase" id="RU000688"/>
    </source>
</evidence>
<dbReference type="RefSeq" id="XP_032829314.1">
    <property type="nucleotide sequence ID" value="XM_032973423.1"/>
</dbReference>
<keyword evidence="8 11" id="KW-0675">Receptor</keyword>
<keyword evidence="6 12" id="KW-0472">Membrane</keyword>
<feature type="transmembrane region" description="Helical" evidence="12">
    <location>
        <begin position="133"/>
        <end position="154"/>
    </location>
</feature>
<accession>A0AAJ7U421</accession>
<feature type="transmembrane region" description="Helical" evidence="12">
    <location>
        <begin position="92"/>
        <end position="113"/>
    </location>
</feature>
<feature type="transmembrane region" description="Helical" evidence="12">
    <location>
        <begin position="175"/>
        <end position="192"/>
    </location>
</feature>
<evidence type="ECO:0000256" key="4">
    <source>
        <dbReference type="ARBA" id="ARBA00022989"/>
    </source>
</evidence>
<reference evidence="15" key="1">
    <citation type="submission" date="2025-08" db="UniProtKB">
        <authorList>
            <consortium name="RefSeq"/>
        </authorList>
    </citation>
    <scope>IDENTIFICATION</scope>
    <source>
        <tissue evidence="15">Sperm</tissue>
    </source>
</reference>
<evidence type="ECO:0000256" key="3">
    <source>
        <dbReference type="ARBA" id="ARBA00022692"/>
    </source>
</evidence>
<dbReference type="Pfam" id="PF00001">
    <property type="entry name" value="7tm_1"/>
    <property type="match status" value="1"/>
</dbReference>
<evidence type="ECO:0000313" key="14">
    <source>
        <dbReference type="Proteomes" id="UP001318040"/>
    </source>
</evidence>
<proteinExistence type="inferred from homology"/>
<comment type="similarity">
    <text evidence="11">Belongs to the G-protein coupled receptor 1 family.</text>
</comment>
<gene>
    <name evidence="15" type="primary">LOC116953326</name>
</gene>
<feature type="transmembrane region" description="Helical" evidence="12">
    <location>
        <begin position="59"/>
        <end position="80"/>
    </location>
</feature>
<keyword evidence="7" id="KW-1015">Disulfide bond</keyword>
<evidence type="ECO:0000256" key="1">
    <source>
        <dbReference type="ARBA" id="ARBA00004651"/>
    </source>
</evidence>
<dbReference type="PRINTS" id="PR00358">
    <property type="entry name" value="BOMBESINR"/>
</dbReference>
<feature type="transmembrane region" description="Helical" evidence="12">
    <location>
        <begin position="325"/>
        <end position="345"/>
    </location>
</feature>
<protein>
    <submittedName>
        <fullName evidence="15">Gastrin-releasing peptide receptor-like</fullName>
    </submittedName>
</protein>
<evidence type="ECO:0000256" key="12">
    <source>
        <dbReference type="SAM" id="Phobius"/>
    </source>
</evidence>
<dbReference type="Gene3D" id="1.20.1070.10">
    <property type="entry name" value="Rhodopsin 7-helix transmembrane proteins"/>
    <property type="match status" value="1"/>
</dbReference>
<dbReference type="PRINTS" id="PR00237">
    <property type="entry name" value="GPCRRHODOPSN"/>
</dbReference>
<evidence type="ECO:0000313" key="15">
    <source>
        <dbReference type="RefSeq" id="XP_032829314.1"/>
    </source>
</evidence>
<dbReference type="PROSITE" id="PS50262">
    <property type="entry name" value="G_PROTEIN_RECEP_F1_2"/>
    <property type="match status" value="1"/>
</dbReference>
<dbReference type="InterPro" id="IPR001556">
    <property type="entry name" value="Bombsn_rcpt-like"/>
</dbReference>
<dbReference type="InterPro" id="IPR000276">
    <property type="entry name" value="GPCR_Rhodpsn"/>
</dbReference>
<evidence type="ECO:0000256" key="5">
    <source>
        <dbReference type="ARBA" id="ARBA00023040"/>
    </source>
</evidence>
<keyword evidence="10 11" id="KW-0807">Transducer</keyword>
<keyword evidence="14" id="KW-1185">Reference proteome</keyword>
<feature type="transmembrane region" description="Helical" evidence="12">
    <location>
        <begin position="365"/>
        <end position="384"/>
    </location>
</feature>
<dbReference type="KEGG" id="pmrn:116953326"/>
<dbReference type="GO" id="GO:0008188">
    <property type="term" value="F:neuropeptide receptor activity"/>
    <property type="evidence" value="ECO:0007669"/>
    <property type="project" value="TreeGrafter"/>
</dbReference>
<keyword evidence="4 12" id="KW-1133">Transmembrane helix</keyword>
<evidence type="ECO:0000256" key="10">
    <source>
        <dbReference type="ARBA" id="ARBA00023224"/>
    </source>
</evidence>
<dbReference type="InterPro" id="IPR017452">
    <property type="entry name" value="GPCR_Rhodpsn_7TM"/>
</dbReference>
<comment type="subcellular location">
    <subcellularLocation>
        <location evidence="1">Cell membrane</location>
        <topology evidence="1">Multi-pass membrane protein</topology>
    </subcellularLocation>
</comment>
<feature type="transmembrane region" description="Helical" evidence="12">
    <location>
        <begin position="227"/>
        <end position="249"/>
    </location>
</feature>
<keyword evidence="9" id="KW-0325">Glycoprotein</keyword>